<proteinExistence type="predicted"/>
<organism evidence="1 2">
    <name type="scientific">Protopolystoma xenopodis</name>
    <dbReference type="NCBI Taxonomy" id="117903"/>
    <lineage>
        <taxon>Eukaryota</taxon>
        <taxon>Metazoa</taxon>
        <taxon>Spiralia</taxon>
        <taxon>Lophotrochozoa</taxon>
        <taxon>Platyhelminthes</taxon>
        <taxon>Monogenea</taxon>
        <taxon>Polyopisthocotylea</taxon>
        <taxon>Polystomatidea</taxon>
        <taxon>Polystomatidae</taxon>
        <taxon>Protopolystoma</taxon>
    </lineage>
</organism>
<evidence type="ECO:0000313" key="2">
    <source>
        <dbReference type="Proteomes" id="UP000784294"/>
    </source>
</evidence>
<dbReference type="EMBL" id="CAAALY010255545">
    <property type="protein sequence ID" value="VEL37632.1"/>
    <property type="molecule type" value="Genomic_DNA"/>
</dbReference>
<accession>A0A448XIQ0</accession>
<dbReference type="AlphaFoldDB" id="A0A448XIQ0"/>
<gene>
    <name evidence="1" type="ORF">PXEA_LOCUS31072</name>
</gene>
<comment type="caution">
    <text evidence="1">The sequence shown here is derived from an EMBL/GenBank/DDBJ whole genome shotgun (WGS) entry which is preliminary data.</text>
</comment>
<name>A0A448XIQ0_9PLAT</name>
<evidence type="ECO:0000313" key="1">
    <source>
        <dbReference type="EMBL" id="VEL37632.1"/>
    </source>
</evidence>
<keyword evidence="2" id="KW-1185">Reference proteome</keyword>
<protein>
    <submittedName>
        <fullName evidence="1">Uncharacterized protein</fullName>
    </submittedName>
</protein>
<dbReference type="Proteomes" id="UP000784294">
    <property type="component" value="Unassembled WGS sequence"/>
</dbReference>
<reference evidence="1" key="1">
    <citation type="submission" date="2018-11" db="EMBL/GenBank/DDBJ databases">
        <authorList>
            <consortium name="Pathogen Informatics"/>
        </authorList>
    </citation>
    <scope>NUCLEOTIDE SEQUENCE</scope>
</reference>
<sequence>MSSSAEHGIIQSRWQAVRRGEEGVRSESRVDLNHIRNILTRRHRSLAEDIEAFRVDVLHGVAKAASLEAEARYCGVSWPTFADPTSFTSESRCDKVI</sequence>